<evidence type="ECO:0000256" key="2">
    <source>
        <dbReference type="ARBA" id="ARBA00012925"/>
    </source>
</evidence>
<evidence type="ECO:0000256" key="7">
    <source>
        <dbReference type="SAM" id="Coils"/>
    </source>
</evidence>
<accession>A0A6A4K8D4</accession>
<evidence type="ECO:0000259" key="9">
    <source>
        <dbReference type="PROSITE" id="PS51144"/>
    </source>
</evidence>
<keyword evidence="11" id="KW-1185">Reference proteome</keyword>
<dbReference type="InterPro" id="IPR023561">
    <property type="entry name" value="Carbonic_anhydrase_a-class"/>
</dbReference>
<dbReference type="EMBL" id="WIXP02000002">
    <property type="protein sequence ID" value="KAF6214981.1"/>
    <property type="molecule type" value="Genomic_DNA"/>
</dbReference>
<gene>
    <name evidence="10" type="ORF">GE061_009729</name>
</gene>
<feature type="domain" description="Alpha-carbonic anhydrase" evidence="9">
    <location>
        <begin position="1"/>
        <end position="477"/>
    </location>
</feature>
<name>A0A6A4K8D4_APOLU</name>
<evidence type="ECO:0000256" key="1">
    <source>
        <dbReference type="ARBA" id="ARBA00010718"/>
    </source>
</evidence>
<sequence length="509" mass="58880">MTEVEVPFERRKRKDEKADKKQFLSPIDLREKDATKLALGEINFEQMWRPSVCTLITNTGAQLVLELTSPGSIKWKPVGDISYVLSDVKFFWGFDNFGSCHMVEGKKYALEVDFTFKYSYEVTVPSDLLLRRMTLHRRYKELADATEEQKENLESVLEGEERDYDDFEQTILHKRYIHSEAKEALSKRKPTKYAIEKPGGMMEGNKGFDDDDDDDDEDDELEMTTGTGGAPRVNLDREIKYRVERAIHELAAQRFAPVFKDLQKKSSIISDEEVEAFLSGGITGALENERQKSVTIASPSSMISARLPDDPPIDPVMFPREGDKARERARRAKYQEEKRIREMKEETDRMNWIRVHMAELQVKISVMFEVREDAPFYSLFSFLPRVTEPYSRILVDGNLLTPFQDALSSPDFYAYEGSRFIYQDEEVVWIVMKNPLPILNDQLWALRNLKNSFGKPMESSSTVNMEELNGRKIYFNVPEKKPEPPTCPGKDKCMCELESSTDWKAYKSI</sequence>
<evidence type="ECO:0000313" key="10">
    <source>
        <dbReference type="EMBL" id="KAF6214981.1"/>
    </source>
</evidence>
<evidence type="ECO:0000256" key="5">
    <source>
        <dbReference type="ARBA" id="ARBA00023239"/>
    </source>
</evidence>
<dbReference type="Pfam" id="PF00194">
    <property type="entry name" value="Carb_anhydrase"/>
    <property type="match status" value="2"/>
</dbReference>
<comment type="similarity">
    <text evidence="1">Belongs to the alpha-carbonic anhydrase family.</text>
</comment>
<dbReference type="PROSITE" id="PS51144">
    <property type="entry name" value="ALPHA_CA_2"/>
    <property type="match status" value="1"/>
</dbReference>
<feature type="compositionally biased region" description="Acidic residues" evidence="8">
    <location>
        <begin position="209"/>
        <end position="222"/>
    </location>
</feature>
<dbReference type="PANTHER" id="PTHR18952:SF265">
    <property type="entry name" value="CARBONIC ANHYDRASE"/>
    <property type="match status" value="1"/>
</dbReference>
<feature type="coiled-coil region" evidence="7">
    <location>
        <begin position="136"/>
        <end position="170"/>
    </location>
</feature>
<feature type="region of interest" description="Disordered" evidence="8">
    <location>
        <begin position="195"/>
        <end position="231"/>
    </location>
</feature>
<dbReference type="PANTHER" id="PTHR18952">
    <property type="entry name" value="CARBONIC ANHYDRASE"/>
    <property type="match status" value="1"/>
</dbReference>
<dbReference type="AlphaFoldDB" id="A0A6A4K8D4"/>
<dbReference type="GO" id="GO:0004089">
    <property type="term" value="F:carbonate dehydratase activity"/>
    <property type="evidence" value="ECO:0007669"/>
    <property type="project" value="UniProtKB-EC"/>
</dbReference>
<dbReference type="Gene3D" id="3.10.200.10">
    <property type="entry name" value="Alpha carbonic anhydrase"/>
    <property type="match status" value="2"/>
</dbReference>
<dbReference type="SUPFAM" id="SSF51069">
    <property type="entry name" value="Carbonic anhydrase"/>
    <property type="match status" value="2"/>
</dbReference>
<dbReference type="InterPro" id="IPR036398">
    <property type="entry name" value="CA_dom_sf"/>
</dbReference>
<keyword evidence="5" id="KW-0456">Lyase</keyword>
<keyword evidence="7" id="KW-0175">Coiled coil</keyword>
<protein>
    <recommendedName>
        <fullName evidence="2">carbonic anhydrase</fullName>
        <ecNumber evidence="2">4.2.1.1</ecNumber>
    </recommendedName>
</protein>
<evidence type="ECO:0000256" key="8">
    <source>
        <dbReference type="SAM" id="MobiDB-lite"/>
    </source>
</evidence>
<dbReference type="GO" id="GO:0008270">
    <property type="term" value="F:zinc ion binding"/>
    <property type="evidence" value="ECO:0007669"/>
    <property type="project" value="InterPro"/>
</dbReference>
<keyword evidence="3" id="KW-0479">Metal-binding</keyword>
<organism evidence="10 11">
    <name type="scientific">Apolygus lucorum</name>
    <name type="common">Small green plant bug</name>
    <name type="synonym">Lygocoris lucorum</name>
    <dbReference type="NCBI Taxonomy" id="248454"/>
    <lineage>
        <taxon>Eukaryota</taxon>
        <taxon>Metazoa</taxon>
        <taxon>Ecdysozoa</taxon>
        <taxon>Arthropoda</taxon>
        <taxon>Hexapoda</taxon>
        <taxon>Insecta</taxon>
        <taxon>Pterygota</taxon>
        <taxon>Neoptera</taxon>
        <taxon>Paraneoptera</taxon>
        <taxon>Hemiptera</taxon>
        <taxon>Heteroptera</taxon>
        <taxon>Panheteroptera</taxon>
        <taxon>Cimicomorpha</taxon>
        <taxon>Miridae</taxon>
        <taxon>Mirini</taxon>
        <taxon>Apolygus</taxon>
    </lineage>
</organism>
<evidence type="ECO:0000256" key="3">
    <source>
        <dbReference type="ARBA" id="ARBA00022723"/>
    </source>
</evidence>
<dbReference type="InterPro" id="IPR001148">
    <property type="entry name" value="CA_dom"/>
</dbReference>
<evidence type="ECO:0000256" key="4">
    <source>
        <dbReference type="ARBA" id="ARBA00022833"/>
    </source>
</evidence>
<dbReference type="OrthoDB" id="429145at2759"/>
<reference evidence="10" key="1">
    <citation type="journal article" date="2021" name="Mol. Ecol. Resour.">
        <title>Apolygus lucorum genome provides insights into omnivorousness and mesophyll feeding.</title>
        <authorList>
            <person name="Liu Y."/>
            <person name="Liu H."/>
            <person name="Wang H."/>
            <person name="Huang T."/>
            <person name="Liu B."/>
            <person name="Yang B."/>
            <person name="Yin L."/>
            <person name="Li B."/>
            <person name="Zhang Y."/>
            <person name="Zhang S."/>
            <person name="Jiang F."/>
            <person name="Zhang X."/>
            <person name="Ren Y."/>
            <person name="Wang B."/>
            <person name="Wang S."/>
            <person name="Lu Y."/>
            <person name="Wu K."/>
            <person name="Fan W."/>
            <person name="Wang G."/>
        </authorList>
    </citation>
    <scope>NUCLEOTIDE SEQUENCE</scope>
    <source>
        <strain evidence="10">12Hb</strain>
    </source>
</reference>
<dbReference type="EC" id="4.2.1.1" evidence="2"/>
<keyword evidence="4" id="KW-0862">Zinc</keyword>
<evidence type="ECO:0000313" key="11">
    <source>
        <dbReference type="Proteomes" id="UP000466442"/>
    </source>
</evidence>
<comment type="catalytic activity">
    <reaction evidence="6">
        <text>hydrogencarbonate + H(+) = CO2 + H2O</text>
        <dbReference type="Rhea" id="RHEA:10748"/>
        <dbReference type="ChEBI" id="CHEBI:15377"/>
        <dbReference type="ChEBI" id="CHEBI:15378"/>
        <dbReference type="ChEBI" id="CHEBI:16526"/>
        <dbReference type="ChEBI" id="CHEBI:17544"/>
        <dbReference type="EC" id="4.2.1.1"/>
    </reaction>
</comment>
<proteinExistence type="inferred from homology"/>
<comment type="caution">
    <text evidence="10">The sequence shown here is derived from an EMBL/GenBank/DDBJ whole genome shotgun (WGS) entry which is preliminary data.</text>
</comment>
<evidence type="ECO:0000256" key="6">
    <source>
        <dbReference type="ARBA" id="ARBA00048348"/>
    </source>
</evidence>
<dbReference type="Proteomes" id="UP000466442">
    <property type="component" value="Unassembled WGS sequence"/>
</dbReference>